<sequence length="78" mass="8221">MEHGSDQRLTGKGDDPVLHRTNSIPGPDIGGRLPGNEANLPFAGDHVIYTGAPSRTDGPRGARTNLNVISDLTDTNCL</sequence>
<feature type="compositionally biased region" description="Basic and acidic residues" evidence="1">
    <location>
        <begin position="1"/>
        <end position="18"/>
    </location>
</feature>
<accession>A0A834IR24</accession>
<dbReference type="AlphaFoldDB" id="A0A834IR24"/>
<organism evidence="2 3">
    <name type="scientific">Rhynchophorus ferrugineus</name>
    <name type="common">Red palm weevil</name>
    <name type="synonym">Curculio ferrugineus</name>
    <dbReference type="NCBI Taxonomy" id="354439"/>
    <lineage>
        <taxon>Eukaryota</taxon>
        <taxon>Metazoa</taxon>
        <taxon>Ecdysozoa</taxon>
        <taxon>Arthropoda</taxon>
        <taxon>Hexapoda</taxon>
        <taxon>Insecta</taxon>
        <taxon>Pterygota</taxon>
        <taxon>Neoptera</taxon>
        <taxon>Endopterygota</taxon>
        <taxon>Coleoptera</taxon>
        <taxon>Polyphaga</taxon>
        <taxon>Cucujiformia</taxon>
        <taxon>Curculionidae</taxon>
        <taxon>Dryophthorinae</taxon>
        <taxon>Rhynchophorus</taxon>
    </lineage>
</organism>
<protein>
    <submittedName>
        <fullName evidence="2">Uncharacterized protein</fullName>
    </submittedName>
</protein>
<feature type="region of interest" description="Disordered" evidence="1">
    <location>
        <begin position="1"/>
        <end position="38"/>
    </location>
</feature>
<proteinExistence type="predicted"/>
<keyword evidence="3" id="KW-1185">Reference proteome</keyword>
<comment type="caution">
    <text evidence="2">The sequence shown here is derived from an EMBL/GenBank/DDBJ whole genome shotgun (WGS) entry which is preliminary data.</text>
</comment>
<gene>
    <name evidence="2" type="ORF">GWI33_010127</name>
</gene>
<evidence type="ECO:0000313" key="2">
    <source>
        <dbReference type="EMBL" id="KAF7285759.1"/>
    </source>
</evidence>
<reference evidence="2" key="1">
    <citation type="submission" date="2020-08" db="EMBL/GenBank/DDBJ databases">
        <title>Genome sequencing and assembly of the red palm weevil Rhynchophorus ferrugineus.</title>
        <authorList>
            <person name="Dias G.B."/>
            <person name="Bergman C.M."/>
            <person name="Manee M."/>
        </authorList>
    </citation>
    <scope>NUCLEOTIDE SEQUENCE</scope>
    <source>
        <strain evidence="2">AA-2017</strain>
        <tissue evidence="2">Whole larva</tissue>
    </source>
</reference>
<dbReference type="EMBL" id="JAACXV010000045">
    <property type="protein sequence ID" value="KAF7285759.1"/>
    <property type="molecule type" value="Genomic_DNA"/>
</dbReference>
<dbReference type="Proteomes" id="UP000625711">
    <property type="component" value="Unassembled WGS sequence"/>
</dbReference>
<evidence type="ECO:0000256" key="1">
    <source>
        <dbReference type="SAM" id="MobiDB-lite"/>
    </source>
</evidence>
<name>A0A834IR24_RHYFE</name>
<evidence type="ECO:0000313" key="3">
    <source>
        <dbReference type="Proteomes" id="UP000625711"/>
    </source>
</evidence>